<feature type="compositionally biased region" description="Polar residues" evidence="1">
    <location>
        <begin position="159"/>
        <end position="169"/>
    </location>
</feature>
<proteinExistence type="predicted"/>
<name>A0A8H5U2T4_FUSCI</name>
<evidence type="ECO:0000313" key="3">
    <source>
        <dbReference type="Proteomes" id="UP000572754"/>
    </source>
</evidence>
<organism evidence="2 3">
    <name type="scientific">Fusarium circinatum</name>
    <name type="common">Pitch canker fungus</name>
    <name type="synonym">Gibberella circinata</name>
    <dbReference type="NCBI Taxonomy" id="48490"/>
    <lineage>
        <taxon>Eukaryota</taxon>
        <taxon>Fungi</taxon>
        <taxon>Dikarya</taxon>
        <taxon>Ascomycota</taxon>
        <taxon>Pezizomycotina</taxon>
        <taxon>Sordariomycetes</taxon>
        <taxon>Hypocreomycetidae</taxon>
        <taxon>Hypocreales</taxon>
        <taxon>Nectriaceae</taxon>
        <taxon>Fusarium</taxon>
        <taxon>Fusarium fujikuroi species complex</taxon>
    </lineage>
</organism>
<keyword evidence="3" id="KW-1185">Reference proteome</keyword>
<dbReference type="Proteomes" id="UP000572754">
    <property type="component" value="Unassembled WGS sequence"/>
</dbReference>
<sequence>MASKQPSTYDDIVKQHVALTSSFFLGKFEKEFPGPQPSLLQRRQYMYAFCNWYRCRKEFEAEKDELHATAQRTASWFGVLPEEEIPPWPFKSPKVEEGEGLSAAFASLKSEYDRNGPLIGKEEAENAAEALKRARETSALQKAKESSSPTAPAHGNIVTPMSVSGQENIPSHPRPNAELPHTPAQLPIMDREDLRKTLSFTQTKLELSYRLRAHPSLNLDIPSFETSGVDCLVNLIRHTNALFNNKSSEQREEGNALLTYAWQAFFPREVDEELTSHRIALKRGVLEHLKDRISGTLTFEDCCNSDLMNKTLWSSDNWLLYQCNHPRVSPVEARRQGAIASLIEYDCRQNPNLSLQRAADEHCALQKTKDFLVLKEPNFARVLYHSHAENPKPFSDLLEFDLVVPDERAAVYNGSSCHFSLISVVRMRDTVHERDYMRIYDDGGIPVMQIESATQTPPIHSLSSKGGHSYLLVFGMGPEEGGNAKEFL</sequence>
<reference evidence="2 3" key="2">
    <citation type="submission" date="2020-05" db="EMBL/GenBank/DDBJ databases">
        <title>Identification and distribution of gene clusters putatively required for synthesis of sphingolipid metabolism inhibitors in phylogenetically diverse species of the filamentous fungus Fusarium.</title>
        <authorList>
            <person name="Kim H.-S."/>
            <person name="Busman M."/>
            <person name="Brown D.W."/>
            <person name="Divon H."/>
            <person name="Uhlig S."/>
            <person name="Proctor R.H."/>
        </authorList>
    </citation>
    <scope>NUCLEOTIDE SEQUENCE [LARGE SCALE GENOMIC DNA]</scope>
    <source>
        <strain evidence="2 3">NRRL 25331</strain>
    </source>
</reference>
<feature type="region of interest" description="Disordered" evidence="1">
    <location>
        <begin position="131"/>
        <end position="182"/>
    </location>
</feature>
<protein>
    <submittedName>
        <fullName evidence="2">Uncharacterized protein</fullName>
    </submittedName>
</protein>
<accession>A0A8H5U2T4</accession>
<gene>
    <name evidence="2" type="ORF">FCIRC_4665</name>
</gene>
<dbReference type="AlphaFoldDB" id="A0A8H5U2T4"/>
<dbReference type="EMBL" id="JAAQPE010000151">
    <property type="protein sequence ID" value="KAF5682945.1"/>
    <property type="molecule type" value="Genomic_DNA"/>
</dbReference>
<evidence type="ECO:0000313" key="2">
    <source>
        <dbReference type="EMBL" id="KAF5682945.1"/>
    </source>
</evidence>
<reference evidence="3" key="1">
    <citation type="journal article" date="2020" name="BMC Genomics">
        <title>Correction to: Identification and distribution of gene clusters required for synthesis of sphingolipid metabolism inhibitors in diverse species of the filamentous fungus Fusarium.</title>
        <authorList>
            <person name="Kim H.S."/>
            <person name="Lohmar J.M."/>
            <person name="Busman M."/>
            <person name="Brown D.W."/>
            <person name="Naumann T.A."/>
            <person name="Divon H.H."/>
            <person name="Lysoe E."/>
            <person name="Uhlig S."/>
            <person name="Proctor R.H."/>
        </authorList>
    </citation>
    <scope>NUCLEOTIDE SEQUENCE [LARGE SCALE GENOMIC DNA]</scope>
    <source>
        <strain evidence="3">NRRL 25331</strain>
    </source>
</reference>
<evidence type="ECO:0000256" key="1">
    <source>
        <dbReference type="SAM" id="MobiDB-lite"/>
    </source>
</evidence>
<comment type="caution">
    <text evidence="2">The sequence shown here is derived from an EMBL/GenBank/DDBJ whole genome shotgun (WGS) entry which is preliminary data.</text>
</comment>